<gene>
    <name evidence="1" type="ORF">RR46_12823</name>
</gene>
<dbReference type="Proteomes" id="UP000053268">
    <property type="component" value="Unassembled WGS sequence"/>
</dbReference>
<proteinExistence type="predicted"/>
<keyword evidence="2" id="KW-1185">Reference proteome</keyword>
<accession>A0A194PKY4</accession>
<evidence type="ECO:0000313" key="1">
    <source>
        <dbReference type="EMBL" id="KPI93658.1"/>
    </source>
</evidence>
<protein>
    <submittedName>
        <fullName evidence="1">Uncharacterized protein</fullName>
    </submittedName>
</protein>
<sequence>MEWIPLGIRRRPKETWLRSVAADMKPIGLIWPETKRRA</sequence>
<organism evidence="1 2">
    <name type="scientific">Papilio xuthus</name>
    <name type="common">Asian swallowtail butterfly</name>
    <dbReference type="NCBI Taxonomy" id="66420"/>
    <lineage>
        <taxon>Eukaryota</taxon>
        <taxon>Metazoa</taxon>
        <taxon>Ecdysozoa</taxon>
        <taxon>Arthropoda</taxon>
        <taxon>Hexapoda</taxon>
        <taxon>Insecta</taxon>
        <taxon>Pterygota</taxon>
        <taxon>Neoptera</taxon>
        <taxon>Endopterygota</taxon>
        <taxon>Lepidoptera</taxon>
        <taxon>Glossata</taxon>
        <taxon>Ditrysia</taxon>
        <taxon>Papilionoidea</taxon>
        <taxon>Papilionidae</taxon>
        <taxon>Papilioninae</taxon>
        <taxon>Papilio</taxon>
    </lineage>
</organism>
<evidence type="ECO:0000313" key="2">
    <source>
        <dbReference type="Proteomes" id="UP000053268"/>
    </source>
</evidence>
<reference evidence="1 2" key="1">
    <citation type="journal article" date="2015" name="Nat. Commun.">
        <title>Outbred genome sequencing and CRISPR/Cas9 gene editing in butterflies.</title>
        <authorList>
            <person name="Li X."/>
            <person name="Fan D."/>
            <person name="Zhang W."/>
            <person name="Liu G."/>
            <person name="Zhang L."/>
            <person name="Zhao L."/>
            <person name="Fang X."/>
            <person name="Chen L."/>
            <person name="Dong Y."/>
            <person name="Chen Y."/>
            <person name="Ding Y."/>
            <person name="Zhao R."/>
            <person name="Feng M."/>
            <person name="Zhu Y."/>
            <person name="Feng Y."/>
            <person name="Jiang X."/>
            <person name="Zhu D."/>
            <person name="Xiang H."/>
            <person name="Feng X."/>
            <person name="Li S."/>
            <person name="Wang J."/>
            <person name="Zhang G."/>
            <person name="Kronforst M.R."/>
            <person name="Wang W."/>
        </authorList>
    </citation>
    <scope>NUCLEOTIDE SEQUENCE [LARGE SCALE GENOMIC DNA]</scope>
    <source>
        <strain evidence="1">Ya'a_city_454_Px</strain>
        <tissue evidence="1">Whole body</tissue>
    </source>
</reference>
<name>A0A194PKY4_PAPXU</name>
<dbReference type="AlphaFoldDB" id="A0A194PKY4"/>
<dbReference type="EMBL" id="KQ459601">
    <property type="protein sequence ID" value="KPI93658.1"/>
    <property type="molecule type" value="Genomic_DNA"/>
</dbReference>